<dbReference type="AlphaFoldDB" id="U6L087"/>
<dbReference type="EMBL" id="HG676220">
    <property type="protein sequence ID" value="CDJ43832.1"/>
    <property type="molecule type" value="Genomic_DNA"/>
</dbReference>
<sequence>HKTTVTLFAARLAHIRQRLAADSKAVSKLGDLFTARAAAAVDLVNNQFGPFEAKLRELEKTVDSLLAEGSGPVSVLLSRYRGELRAAAAAALQQADAAVEGVLQQVAASSQQVDLLLQLAEEGRACTAAELSRSREVLGESLQLFKLLARQQLLLLSQQQQQSALQEAESFVEKLQDMHLKEHVLQTTVDRFSREIEDYKRRKKLKRGPSPSAAFWST</sequence>
<dbReference type="GeneID" id="25252753"/>
<evidence type="ECO:0000313" key="1">
    <source>
        <dbReference type="EMBL" id="CDJ43832.1"/>
    </source>
</evidence>
<proteinExistence type="predicted"/>
<organism evidence="1 2">
    <name type="scientific">Eimeria tenella</name>
    <name type="common">Coccidian parasite</name>
    <dbReference type="NCBI Taxonomy" id="5802"/>
    <lineage>
        <taxon>Eukaryota</taxon>
        <taxon>Sar</taxon>
        <taxon>Alveolata</taxon>
        <taxon>Apicomplexa</taxon>
        <taxon>Conoidasida</taxon>
        <taxon>Coccidia</taxon>
        <taxon>Eucoccidiorida</taxon>
        <taxon>Eimeriorina</taxon>
        <taxon>Eimeriidae</taxon>
        <taxon>Eimeria</taxon>
    </lineage>
</organism>
<evidence type="ECO:0000313" key="2">
    <source>
        <dbReference type="Proteomes" id="UP000030747"/>
    </source>
</evidence>
<dbReference type="VEuPathDB" id="ToxoDB:ETH2_1122700"/>
<dbReference type="Proteomes" id="UP000030747">
    <property type="component" value="Unassembled WGS sequence"/>
</dbReference>
<reference evidence="1" key="2">
    <citation type="submission" date="2013-10" db="EMBL/GenBank/DDBJ databases">
        <authorList>
            <person name="Aslett M."/>
        </authorList>
    </citation>
    <scope>NUCLEOTIDE SEQUENCE [LARGE SCALE GENOMIC DNA]</scope>
    <source>
        <strain evidence="1">Houghton</strain>
    </source>
</reference>
<feature type="non-terminal residue" evidence="1">
    <location>
        <position position="1"/>
    </location>
</feature>
<dbReference type="OrthoDB" id="354589at2759"/>
<protein>
    <submittedName>
        <fullName evidence="1">Microtubule-binding protein, putative</fullName>
    </submittedName>
</protein>
<dbReference type="RefSeq" id="XP_013234581.1">
    <property type="nucleotide sequence ID" value="XM_013379127.1"/>
</dbReference>
<dbReference type="VEuPathDB" id="ToxoDB:ETH_00018075"/>
<accession>U6L087</accession>
<reference evidence="1" key="1">
    <citation type="submission" date="2013-10" db="EMBL/GenBank/DDBJ databases">
        <title>Genomic analysis of the causative agents of coccidiosis in chickens.</title>
        <authorList>
            <person name="Reid A.J."/>
            <person name="Blake D."/>
            <person name="Billington K."/>
            <person name="Browne H."/>
            <person name="Dunn M."/>
            <person name="Hung S."/>
            <person name="Kawahara F."/>
            <person name="Miranda-Saavedra D."/>
            <person name="Mourier T."/>
            <person name="Nagra H."/>
            <person name="Otto T.D."/>
            <person name="Rawlings N."/>
            <person name="Sanchez A."/>
            <person name="Sanders M."/>
            <person name="Subramaniam C."/>
            <person name="Tay Y."/>
            <person name="Dear P."/>
            <person name="Doerig C."/>
            <person name="Gruber A."/>
            <person name="Parkinson J."/>
            <person name="Shirley M."/>
            <person name="Wan K.L."/>
            <person name="Berriman M."/>
            <person name="Tomley F."/>
            <person name="Pain A."/>
        </authorList>
    </citation>
    <scope>NUCLEOTIDE SEQUENCE [LARGE SCALE GENOMIC DNA]</scope>
    <source>
        <strain evidence="1">Houghton</strain>
    </source>
</reference>
<keyword evidence="2" id="KW-1185">Reference proteome</keyword>
<gene>
    <name evidence="1" type="ORF">ETH_00018075</name>
</gene>
<name>U6L087_EIMTE</name>